<keyword evidence="10" id="KW-1185">Reference proteome</keyword>
<dbReference type="InterPro" id="IPR011527">
    <property type="entry name" value="ABC1_TM_dom"/>
</dbReference>
<dbReference type="STRING" id="61395.A0A1Y1VZH5"/>
<dbReference type="InterPro" id="IPR036640">
    <property type="entry name" value="ABC1_TM_sf"/>
</dbReference>
<evidence type="ECO:0000259" key="8">
    <source>
        <dbReference type="PROSITE" id="PS50929"/>
    </source>
</evidence>
<dbReference type="Pfam" id="PF00005">
    <property type="entry name" value="ABC_tran"/>
    <property type="match status" value="1"/>
</dbReference>
<keyword evidence="1" id="KW-0813">Transport</keyword>
<dbReference type="InterPro" id="IPR050173">
    <property type="entry name" value="ABC_transporter_C-like"/>
</dbReference>
<dbReference type="PROSITE" id="PS50929">
    <property type="entry name" value="ABC_TM1F"/>
    <property type="match status" value="1"/>
</dbReference>
<dbReference type="InterPro" id="IPR027417">
    <property type="entry name" value="P-loop_NTPase"/>
</dbReference>
<proteinExistence type="predicted"/>
<evidence type="ECO:0000256" key="2">
    <source>
        <dbReference type="ARBA" id="ARBA00022692"/>
    </source>
</evidence>
<keyword evidence="4" id="KW-0067">ATP-binding</keyword>
<accession>A0A1Y1VZH5</accession>
<dbReference type="GO" id="GO:0140359">
    <property type="term" value="F:ABC-type transporter activity"/>
    <property type="evidence" value="ECO:0007669"/>
    <property type="project" value="InterPro"/>
</dbReference>
<dbReference type="OrthoDB" id="6500128at2759"/>
<comment type="caution">
    <text evidence="9">The sequence shown here is derived from an EMBL/GenBank/DDBJ whole genome shotgun (WGS) entry which is preliminary data.</text>
</comment>
<dbReference type="PANTHER" id="PTHR24223">
    <property type="entry name" value="ATP-BINDING CASSETTE SUB-FAMILY C"/>
    <property type="match status" value="1"/>
</dbReference>
<dbReference type="GO" id="GO:0016887">
    <property type="term" value="F:ATP hydrolysis activity"/>
    <property type="evidence" value="ECO:0007669"/>
    <property type="project" value="InterPro"/>
</dbReference>
<dbReference type="Gene3D" id="3.40.50.300">
    <property type="entry name" value="P-loop containing nucleotide triphosphate hydrolases"/>
    <property type="match status" value="1"/>
</dbReference>
<evidence type="ECO:0000256" key="6">
    <source>
        <dbReference type="ARBA" id="ARBA00023136"/>
    </source>
</evidence>
<dbReference type="Proteomes" id="UP000193922">
    <property type="component" value="Unassembled WGS sequence"/>
</dbReference>
<dbReference type="Pfam" id="PF00664">
    <property type="entry name" value="ABC_membrane"/>
    <property type="match status" value="1"/>
</dbReference>
<evidence type="ECO:0000256" key="4">
    <source>
        <dbReference type="ARBA" id="ARBA00022840"/>
    </source>
</evidence>
<sequence>MLHTLHDDDAYRTHASPLCKDFQVIDESIALSMFDFATSLVIASSTLVIISAAVPLFAVVGIAVLGAYTSFTLDFMLSQRELKRLESTVFAPVLSLYSELIQGIDTIRGFGMQEAYMANSRSDLPRFIMIIAVNFWLESMGVVRRYCNLEMGFNSEAPSKSGEIEVRDLVAGYFANEPVLHGLSFSSTLSLSLLRLVEATSGQVLIDGVDISKIGLEDLRQSITIVPQDPVLFNGTIRFNLDPFGGRTLLLKSTHGSARDRSVAVFDSLDDEIISNGQNLSLGQRQLVALARTLTRRSKVILMDEATASVDFETDEAMQRTIRGAETLCEKSGDMESLTKDDQVMNA</sequence>
<evidence type="ECO:0000313" key="9">
    <source>
        <dbReference type="EMBL" id="ORX66661.1"/>
    </source>
</evidence>
<dbReference type="Gene3D" id="1.20.1560.10">
    <property type="entry name" value="ABC transporter type 1, transmembrane domain"/>
    <property type="match status" value="1"/>
</dbReference>
<evidence type="ECO:0000313" key="10">
    <source>
        <dbReference type="Proteomes" id="UP000193922"/>
    </source>
</evidence>
<dbReference type="AlphaFoldDB" id="A0A1Y1VZH5"/>
<keyword evidence="6 7" id="KW-0472">Membrane</keyword>
<evidence type="ECO:0000256" key="1">
    <source>
        <dbReference type="ARBA" id="ARBA00022448"/>
    </source>
</evidence>
<reference evidence="9 10" key="1">
    <citation type="submission" date="2016-07" db="EMBL/GenBank/DDBJ databases">
        <title>Pervasive Adenine N6-methylation of Active Genes in Fungi.</title>
        <authorList>
            <consortium name="DOE Joint Genome Institute"/>
            <person name="Mondo S.J."/>
            <person name="Dannebaum R.O."/>
            <person name="Kuo R.C."/>
            <person name="Labutti K."/>
            <person name="Haridas S."/>
            <person name="Kuo A."/>
            <person name="Salamov A."/>
            <person name="Ahrendt S.R."/>
            <person name="Lipzen A."/>
            <person name="Sullivan W."/>
            <person name="Andreopoulos W.B."/>
            <person name="Clum A."/>
            <person name="Lindquist E."/>
            <person name="Daum C."/>
            <person name="Ramamoorthy G.K."/>
            <person name="Gryganskyi A."/>
            <person name="Culley D."/>
            <person name="Magnuson J.K."/>
            <person name="James T.Y."/>
            <person name="O'Malley M.A."/>
            <person name="Stajich J.E."/>
            <person name="Spatafora J.W."/>
            <person name="Visel A."/>
            <person name="Grigoriev I.V."/>
        </authorList>
    </citation>
    <scope>NUCLEOTIDE SEQUENCE [LARGE SCALE GENOMIC DNA]</scope>
    <source>
        <strain evidence="9 10">ATCC 12442</strain>
    </source>
</reference>
<dbReference type="SUPFAM" id="SSF52540">
    <property type="entry name" value="P-loop containing nucleoside triphosphate hydrolases"/>
    <property type="match status" value="1"/>
</dbReference>
<keyword evidence="9" id="KW-0378">Hydrolase</keyword>
<keyword evidence="2 7" id="KW-0812">Transmembrane</keyword>
<organism evidence="9 10">
    <name type="scientific">Linderina pennispora</name>
    <dbReference type="NCBI Taxonomy" id="61395"/>
    <lineage>
        <taxon>Eukaryota</taxon>
        <taxon>Fungi</taxon>
        <taxon>Fungi incertae sedis</taxon>
        <taxon>Zoopagomycota</taxon>
        <taxon>Kickxellomycotina</taxon>
        <taxon>Kickxellomycetes</taxon>
        <taxon>Kickxellales</taxon>
        <taxon>Kickxellaceae</taxon>
        <taxon>Linderina</taxon>
    </lineage>
</organism>
<name>A0A1Y1VZH5_9FUNG</name>
<dbReference type="RefSeq" id="XP_040740649.1">
    <property type="nucleotide sequence ID" value="XM_040890645.1"/>
</dbReference>
<keyword evidence="5 7" id="KW-1133">Transmembrane helix</keyword>
<dbReference type="PANTHER" id="PTHR24223:SF415">
    <property type="entry name" value="FI20190P1"/>
    <property type="match status" value="1"/>
</dbReference>
<gene>
    <name evidence="9" type="ORF">DL89DRAFT_295499</name>
</gene>
<keyword evidence="3" id="KW-0547">Nucleotide-binding</keyword>
<dbReference type="EMBL" id="MCFD01000015">
    <property type="protein sequence ID" value="ORX66661.1"/>
    <property type="molecule type" value="Genomic_DNA"/>
</dbReference>
<evidence type="ECO:0000256" key="7">
    <source>
        <dbReference type="SAM" id="Phobius"/>
    </source>
</evidence>
<dbReference type="GO" id="GO:0005524">
    <property type="term" value="F:ATP binding"/>
    <property type="evidence" value="ECO:0007669"/>
    <property type="project" value="UniProtKB-KW"/>
</dbReference>
<dbReference type="GO" id="GO:0012505">
    <property type="term" value="C:endomembrane system"/>
    <property type="evidence" value="ECO:0007669"/>
    <property type="project" value="UniProtKB-SubCell"/>
</dbReference>
<feature type="transmembrane region" description="Helical" evidence="7">
    <location>
        <begin position="40"/>
        <end position="73"/>
    </location>
</feature>
<evidence type="ECO:0000256" key="5">
    <source>
        <dbReference type="ARBA" id="ARBA00022989"/>
    </source>
</evidence>
<dbReference type="SUPFAM" id="SSF90123">
    <property type="entry name" value="ABC transporter transmembrane region"/>
    <property type="match status" value="1"/>
</dbReference>
<dbReference type="InterPro" id="IPR003439">
    <property type="entry name" value="ABC_transporter-like_ATP-bd"/>
</dbReference>
<dbReference type="GO" id="GO:0000329">
    <property type="term" value="C:fungal-type vacuole membrane"/>
    <property type="evidence" value="ECO:0007669"/>
    <property type="project" value="UniProtKB-ARBA"/>
</dbReference>
<protein>
    <submittedName>
        <fullName evidence="9">p-loop containing nucleoside triphosphate hydrolase protein</fullName>
    </submittedName>
</protein>
<dbReference type="GeneID" id="63807293"/>
<feature type="domain" description="ABC transmembrane type-1" evidence="8">
    <location>
        <begin position="20"/>
        <end position="118"/>
    </location>
</feature>
<evidence type="ECO:0000256" key="3">
    <source>
        <dbReference type="ARBA" id="ARBA00022741"/>
    </source>
</evidence>